<name>A0A913XN07_EXADI</name>
<evidence type="ECO:0000313" key="3">
    <source>
        <dbReference type="Proteomes" id="UP000887567"/>
    </source>
</evidence>
<dbReference type="AlphaFoldDB" id="A0A913XN07"/>
<evidence type="ECO:0000256" key="1">
    <source>
        <dbReference type="SAM" id="Coils"/>
    </source>
</evidence>
<proteinExistence type="predicted"/>
<organism evidence="2 3">
    <name type="scientific">Exaiptasia diaphana</name>
    <name type="common">Tropical sea anemone</name>
    <name type="synonym">Aiptasia pulchella</name>
    <dbReference type="NCBI Taxonomy" id="2652724"/>
    <lineage>
        <taxon>Eukaryota</taxon>
        <taxon>Metazoa</taxon>
        <taxon>Cnidaria</taxon>
        <taxon>Anthozoa</taxon>
        <taxon>Hexacorallia</taxon>
        <taxon>Actiniaria</taxon>
        <taxon>Aiptasiidae</taxon>
        <taxon>Exaiptasia</taxon>
    </lineage>
</organism>
<keyword evidence="1" id="KW-0175">Coiled coil</keyword>
<dbReference type="KEGG" id="epa:110245021"/>
<dbReference type="OMA" id="NEVHAEN"/>
<dbReference type="RefSeq" id="XP_020906928.1">
    <property type="nucleotide sequence ID" value="XM_021051269.2"/>
</dbReference>
<keyword evidence="3" id="KW-1185">Reference proteome</keyword>
<dbReference type="GeneID" id="110245021"/>
<accession>A0A913XN07</accession>
<protein>
    <submittedName>
        <fullName evidence="2">Uncharacterized protein</fullName>
    </submittedName>
</protein>
<dbReference type="Proteomes" id="UP000887567">
    <property type="component" value="Unplaced"/>
</dbReference>
<reference evidence="2" key="1">
    <citation type="submission" date="2022-11" db="UniProtKB">
        <authorList>
            <consortium name="EnsemblMetazoa"/>
        </authorList>
    </citation>
    <scope>IDENTIFICATION</scope>
</reference>
<feature type="coiled-coil region" evidence="1">
    <location>
        <begin position="8"/>
        <end position="78"/>
    </location>
</feature>
<dbReference type="OrthoDB" id="6413631at2759"/>
<sequence>MSFSLGAIKEANSHIEALTKRNFELEEKVKELSHVIRKQNEAHAENLAVLPLRMKQTVEQKDEEIKELKSVVEKLRQEASEREYLLQHYKYKCKILDEVSRHRDALESVLSCLDLVQETEENEDDNSKAHVIVNLDRETELTNGYCQSERGVKEVPRPFRIDSGVDVDDNDVVAV</sequence>
<dbReference type="EnsemblMetazoa" id="XM_021051269.2">
    <property type="protein sequence ID" value="XP_020906928.1"/>
    <property type="gene ID" value="LOC110245021"/>
</dbReference>
<evidence type="ECO:0000313" key="2">
    <source>
        <dbReference type="EnsemblMetazoa" id="XP_020906928.1"/>
    </source>
</evidence>